<comment type="caution">
    <text evidence="1">The sequence shown here is derived from an EMBL/GenBank/DDBJ whole genome shotgun (WGS) entry which is preliminary data.</text>
</comment>
<keyword evidence="2" id="KW-1185">Reference proteome</keyword>
<proteinExistence type="predicted"/>
<gene>
    <name evidence="1" type="ORF">HF577_24960</name>
</gene>
<organism evidence="1 2">
    <name type="scientific">Pseudonocardia xinjiangensis</name>
    <dbReference type="NCBI Taxonomy" id="75289"/>
    <lineage>
        <taxon>Bacteria</taxon>
        <taxon>Bacillati</taxon>
        <taxon>Actinomycetota</taxon>
        <taxon>Actinomycetes</taxon>
        <taxon>Pseudonocardiales</taxon>
        <taxon>Pseudonocardiaceae</taxon>
        <taxon>Pseudonocardia</taxon>
    </lineage>
</organism>
<dbReference type="Proteomes" id="UP001296706">
    <property type="component" value="Unassembled WGS sequence"/>
</dbReference>
<sequence length="83" mass="8517">MGFTPVDGDAAGAVAAIDELDSCAVGAAAGAWEPAHAPSSANPAKKMAAKAVARLVRRENWDIFDVRSGSLPEEPAVVNYLHG</sequence>
<evidence type="ECO:0000313" key="2">
    <source>
        <dbReference type="Proteomes" id="UP001296706"/>
    </source>
</evidence>
<dbReference type="EMBL" id="JAAXKY010000097">
    <property type="protein sequence ID" value="NMH80325.1"/>
    <property type="molecule type" value="Genomic_DNA"/>
</dbReference>
<name>A0ABX1RIV0_9PSEU</name>
<evidence type="ECO:0008006" key="3">
    <source>
        <dbReference type="Google" id="ProtNLM"/>
    </source>
</evidence>
<evidence type="ECO:0000313" key="1">
    <source>
        <dbReference type="EMBL" id="NMH80325.1"/>
    </source>
</evidence>
<protein>
    <recommendedName>
        <fullName evidence="3">Alpha/beta hydrolase</fullName>
    </recommendedName>
</protein>
<accession>A0ABX1RIV0</accession>
<dbReference type="RefSeq" id="WP_169398363.1">
    <property type="nucleotide sequence ID" value="NZ_BAAAJH010000004.1"/>
</dbReference>
<reference evidence="1 2" key="1">
    <citation type="submission" date="2020-04" db="EMBL/GenBank/DDBJ databases">
        <authorList>
            <person name="Klaysubun C."/>
            <person name="Duangmal K."/>
            <person name="Lipun K."/>
        </authorList>
    </citation>
    <scope>NUCLEOTIDE SEQUENCE [LARGE SCALE GENOMIC DNA]</scope>
    <source>
        <strain evidence="1 2">JCM 11839</strain>
    </source>
</reference>